<dbReference type="SUPFAM" id="SSF48208">
    <property type="entry name" value="Six-hairpin glycosidases"/>
    <property type="match status" value="1"/>
</dbReference>
<dbReference type="InterPro" id="IPR008928">
    <property type="entry name" value="6-hairpin_glycosidase_sf"/>
</dbReference>
<dbReference type="PANTHER" id="PTHR10569">
    <property type="entry name" value="GLYCOGEN DEBRANCHING ENZYME"/>
    <property type="match status" value="1"/>
</dbReference>
<dbReference type="STRING" id="407821.A0A087U9R5"/>
<dbReference type="EMBL" id="KK118872">
    <property type="protein sequence ID" value="KFM74104.1"/>
    <property type="molecule type" value="Genomic_DNA"/>
</dbReference>
<evidence type="ECO:0000313" key="3">
    <source>
        <dbReference type="Proteomes" id="UP000054359"/>
    </source>
</evidence>
<dbReference type="InterPro" id="IPR032790">
    <property type="entry name" value="GDE_C"/>
</dbReference>
<gene>
    <name evidence="2" type="ORF">X975_07214</name>
</gene>
<feature type="non-terminal residue" evidence="2">
    <location>
        <position position="321"/>
    </location>
</feature>
<sequence>MTDPGFNNEIGVDLETGFVFGGNSFNCGTWMDKMGSSEKTGNKGKPATPRDGSAIEIVGLCKSAVRWLNAMFHEGHYPYCMVEHCMPAESSGVAKTVIMTFKEWDELIQKNFEKHFFVSPEPQPGDSKLINKRGIYKDSVNASQAWTDFQLRPNFPVAMCVAPELFTPQNAWIALDNAEKHLLGPLGMKTLDPSDWAYDGYYDNSDDSMNQKRARGWNYHQGPEWLWPTGYFLRAKLIFSMMVGGKEEFTKTIDFTKRVMSCHFHEIQKSKWRGLPELTNKDGAFCKDSCVVQAWSHATLLEVLYEMDAMCSNSNIQDTSD</sequence>
<dbReference type="InterPro" id="IPR010401">
    <property type="entry name" value="AGL/Gdb1"/>
</dbReference>
<evidence type="ECO:0000313" key="2">
    <source>
        <dbReference type="EMBL" id="KFM74104.1"/>
    </source>
</evidence>
<accession>A0A087U9R5</accession>
<proteinExistence type="predicted"/>
<organism evidence="2 3">
    <name type="scientific">Stegodyphus mimosarum</name>
    <name type="common">African social velvet spider</name>
    <dbReference type="NCBI Taxonomy" id="407821"/>
    <lineage>
        <taxon>Eukaryota</taxon>
        <taxon>Metazoa</taxon>
        <taxon>Ecdysozoa</taxon>
        <taxon>Arthropoda</taxon>
        <taxon>Chelicerata</taxon>
        <taxon>Arachnida</taxon>
        <taxon>Araneae</taxon>
        <taxon>Araneomorphae</taxon>
        <taxon>Entelegynae</taxon>
        <taxon>Eresoidea</taxon>
        <taxon>Eresidae</taxon>
        <taxon>Stegodyphus</taxon>
    </lineage>
</organism>
<name>A0A087U9R5_STEMI</name>
<dbReference type="AlphaFoldDB" id="A0A087U9R5"/>
<dbReference type="OMA" id="QHAWIAL"/>
<dbReference type="PANTHER" id="PTHR10569:SF2">
    <property type="entry name" value="GLYCOGEN DEBRANCHING ENZYME"/>
    <property type="match status" value="1"/>
</dbReference>
<dbReference type="GO" id="GO:0004135">
    <property type="term" value="F:amylo-alpha-1,6-glucosidase activity"/>
    <property type="evidence" value="ECO:0007669"/>
    <property type="project" value="InterPro"/>
</dbReference>
<dbReference type="GO" id="GO:0005980">
    <property type="term" value="P:glycogen catabolic process"/>
    <property type="evidence" value="ECO:0007669"/>
    <property type="project" value="InterPro"/>
</dbReference>
<protein>
    <submittedName>
        <fullName evidence="2">Glycogen debranching enzyme</fullName>
    </submittedName>
</protein>
<reference evidence="2 3" key="1">
    <citation type="submission" date="2013-11" db="EMBL/GenBank/DDBJ databases">
        <title>Genome sequencing of Stegodyphus mimosarum.</title>
        <authorList>
            <person name="Bechsgaard J."/>
        </authorList>
    </citation>
    <scope>NUCLEOTIDE SEQUENCE [LARGE SCALE GENOMIC DNA]</scope>
</reference>
<evidence type="ECO:0000259" key="1">
    <source>
        <dbReference type="Pfam" id="PF06202"/>
    </source>
</evidence>
<keyword evidence="3" id="KW-1185">Reference proteome</keyword>
<dbReference type="GO" id="GO:0004134">
    <property type="term" value="F:4-alpha-glucanotransferase activity"/>
    <property type="evidence" value="ECO:0007669"/>
    <property type="project" value="InterPro"/>
</dbReference>
<dbReference type="OrthoDB" id="10248904at2759"/>
<dbReference type="Proteomes" id="UP000054359">
    <property type="component" value="Unassembled WGS sequence"/>
</dbReference>
<feature type="domain" description="Glycogen debranching enzyme C-terminal" evidence="1">
    <location>
        <begin position="5"/>
        <end position="302"/>
    </location>
</feature>
<dbReference type="Pfam" id="PF06202">
    <property type="entry name" value="GDE_C"/>
    <property type="match status" value="1"/>
</dbReference>